<protein>
    <submittedName>
        <fullName evidence="1">Uncharacterized protein</fullName>
    </submittedName>
</protein>
<proteinExistence type="predicted"/>
<keyword evidence="2" id="KW-1185">Reference proteome</keyword>
<name>A0A7T8HFS7_CALRO</name>
<feature type="non-terminal residue" evidence="1">
    <location>
        <position position="1"/>
    </location>
</feature>
<evidence type="ECO:0000313" key="1">
    <source>
        <dbReference type="EMBL" id="QQP48976.1"/>
    </source>
</evidence>
<organism evidence="1 2">
    <name type="scientific">Caligus rogercresseyi</name>
    <name type="common">Sea louse</name>
    <dbReference type="NCBI Taxonomy" id="217165"/>
    <lineage>
        <taxon>Eukaryota</taxon>
        <taxon>Metazoa</taxon>
        <taxon>Ecdysozoa</taxon>
        <taxon>Arthropoda</taxon>
        <taxon>Crustacea</taxon>
        <taxon>Multicrustacea</taxon>
        <taxon>Hexanauplia</taxon>
        <taxon>Copepoda</taxon>
        <taxon>Siphonostomatoida</taxon>
        <taxon>Caligidae</taxon>
        <taxon>Caligus</taxon>
    </lineage>
</organism>
<accession>A0A7T8HFS7</accession>
<dbReference type="Proteomes" id="UP000595437">
    <property type="component" value="Chromosome 6"/>
</dbReference>
<reference evidence="2" key="1">
    <citation type="submission" date="2021-01" db="EMBL/GenBank/DDBJ databases">
        <title>Caligus Genome Assembly.</title>
        <authorList>
            <person name="Gallardo-Escarate C."/>
        </authorList>
    </citation>
    <scope>NUCLEOTIDE SEQUENCE [LARGE SCALE GENOMIC DNA]</scope>
</reference>
<dbReference type="EMBL" id="CP045895">
    <property type="protein sequence ID" value="QQP48976.1"/>
    <property type="molecule type" value="Genomic_DNA"/>
</dbReference>
<evidence type="ECO:0000313" key="2">
    <source>
        <dbReference type="Proteomes" id="UP000595437"/>
    </source>
</evidence>
<sequence>NCMMEFKSAQTVSVTEPFNPVAVNQCPNLFERIVPRITDLNSGVQYQDETFTFSSALNNEDWNTLSGLSVIRRDTYPIFRPANIDLATATRYRLVSPIVRRNYMDEIRAAYYHGETVDSKSVSAFLIQSFSFSEVYMLKVK</sequence>
<gene>
    <name evidence="1" type="ORF">FKW44_009470</name>
</gene>
<dbReference type="AlphaFoldDB" id="A0A7T8HFS7"/>